<proteinExistence type="predicted"/>
<gene>
    <name evidence="1" type="ORF">XENOCAPTIV_015349</name>
</gene>
<name>A0ABV0S131_9TELE</name>
<protein>
    <submittedName>
        <fullName evidence="1">Uncharacterized protein</fullName>
    </submittedName>
</protein>
<evidence type="ECO:0000313" key="1">
    <source>
        <dbReference type="EMBL" id="MEQ2213463.1"/>
    </source>
</evidence>
<keyword evidence="2" id="KW-1185">Reference proteome</keyword>
<accession>A0ABV0S131</accession>
<dbReference type="EMBL" id="JAHRIN010061995">
    <property type="protein sequence ID" value="MEQ2213463.1"/>
    <property type="molecule type" value="Genomic_DNA"/>
</dbReference>
<comment type="caution">
    <text evidence="1">The sequence shown here is derived from an EMBL/GenBank/DDBJ whole genome shotgun (WGS) entry which is preliminary data.</text>
</comment>
<dbReference type="Proteomes" id="UP001434883">
    <property type="component" value="Unassembled WGS sequence"/>
</dbReference>
<organism evidence="1 2">
    <name type="scientific">Xenoophorus captivus</name>
    <dbReference type="NCBI Taxonomy" id="1517983"/>
    <lineage>
        <taxon>Eukaryota</taxon>
        <taxon>Metazoa</taxon>
        <taxon>Chordata</taxon>
        <taxon>Craniata</taxon>
        <taxon>Vertebrata</taxon>
        <taxon>Euteleostomi</taxon>
        <taxon>Actinopterygii</taxon>
        <taxon>Neopterygii</taxon>
        <taxon>Teleostei</taxon>
        <taxon>Neoteleostei</taxon>
        <taxon>Acanthomorphata</taxon>
        <taxon>Ovalentaria</taxon>
        <taxon>Atherinomorphae</taxon>
        <taxon>Cyprinodontiformes</taxon>
        <taxon>Goodeidae</taxon>
        <taxon>Xenoophorus</taxon>
    </lineage>
</organism>
<evidence type="ECO:0000313" key="2">
    <source>
        <dbReference type="Proteomes" id="UP001434883"/>
    </source>
</evidence>
<sequence length="182" mass="20630">MHLWCVQDVVMNFLVNKCVETFGKDVLMQCHLRDWRLLLSHVKIAVSLSCSKSSLENKRSFIHLYTSRNSVLEREECNVRCGEASELCTIKGVCLSTASGSQPRSTVRRRAVQPRQWSGTKMVTALRRTETTHAPIVCCCPVDPFSFYASSMDDGASQMMAATSAWPETIWARRSVIMHPWK</sequence>
<reference evidence="1 2" key="1">
    <citation type="submission" date="2021-06" db="EMBL/GenBank/DDBJ databases">
        <authorList>
            <person name="Palmer J.M."/>
        </authorList>
    </citation>
    <scope>NUCLEOTIDE SEQUENCE [LARGE SCALE GENOMIC DNA]</scope>
    <source>
        <strain evidence="1 2">XC_2019</strain>
        <tissue evidence="1">Muscle</tissue>
    </source>
</reference>